<evidence type="ECO:0000313" key="1">
    <source>
        <dbReference type="EMBL" id="CRG91353.1"/>
    </source>
</evidence>
<dbReference type="InterPro" id="IPR029058">
    <property type="entry name" value="AB_hydrolase_fold"/>
</dbReference>
<dbReference type="OrthoDB" id="5371334at2759"/>
<proteinExistence type="predicted"/>
<dbReference type="EMBL" id="CVMT01000009">
    <property type="protein sequence ID" value="CRG91353.1"/>
    <property type="molecule type" value="Genomic_DNA"/>
</dbReference>
<dbReference type="Proteomes" id="UP000054383">
    <property type="component" value="Unassembled WGS sequence"/>
</dbReference>
<organism evidence="1 2">
    <name type="scientific">Talaromyces islandicus</name>
    <name type="common">Penicillium islandicum</name>
    <dbReference type="NCBI Taxonomy" id="28573"/>
    <lineage>
        <taxon>Eukaryota</taxon>
        <taxon>Fungi</taxon>
        <taxon>Dikarya</taxon>
        <taxon>Ascomycota</taxon>
        <taxon>Pezizomycotina</taxon>
        <taxon>Eurotiomycetes</taxon>
        <taxon>Eurotiomycetidae</taxon>
        <taxon>Eurotiales</taxon>
        <taxon>Trichocomaceae</taxon>
        <taxon>Talaromyces</taxon>
        <taxon>Talaromyces sect. Islandici</taxon>
    </lineage>
</organism>
<dbReference type="AlphaFoldDB" id="A0A0U1M6V2"/>
<keyword evidence="2" id="KW-1185">Reference proteome</keyword>
<name>A0A0U1M6V2_TALIS</name>
<protein>
    <recommendedName>
        <fullName evidence="3">AB hydrolase-1 domain-containing protein</fullName>
    </recommendedName>
</protein>
<dbReference type="Gene3D" id="3.40.50.1820">
    <property type="entry name" value="alpha/beta hydrolase"/>
    <property type="match status" value="1"/>
</dbReference>
<gene>
    <name evidence="1" type="ORF">PISL3812_08401</name>
</gene>
<evidence type="ECO:0008006" key="3">
    <source>
        <dbReference type="Google" id="ProtNLM"/>
    </source>
</evidence>
<reference evidence="1 2" key="1">
    <citation type="submission" date="2015-04" db="EMBL/GenBank/DDBJ databases">
        <authorList>
            <person name="Syromyatnikov M.Y."/>
            <person name="Popov V.N."/>
        </authorList>
    </citation>
    <scope>NUCLEOTIDE SEQUENCE [LARGE SCALE GENOMIC DNA]</scope>
    <source>
        <strain evidence="1">WF-38-12</strain>
    </source>
</reference>
<evidence type="ECO:0000313" key="2">
    <source>
        <dbReference type="Proteomes" id="UP000054383"/>
    </source>
</evidence>
<dbReference type="OMA" id="DCHYFDA"/>
<dbReference type="SUPFAM" id="SSF53474">
    <property type="entry name" value="alpha/beta-Hydrolases"/>
    <property type="match status" value="1"/>
</dbReference>
<sequence>MMQPFRFPLADETIVTGIYNIPPRSSSPLEYRPLIVALHGSTYDCHYFDASSTHTASIGSSAFGIPFISIDRPCYGGTTPLMLTLKESNFPKETGVRLHQFILPSLWSTYGAPNECNCVVLLCHSLGSMGGIFAAALHGRDKNLSYPLGGVIFSGLGDQLLPEMKENPVREPNISSDHVLFPLDVKDSLMFRPGTVNPDILQQSARLNVPTPLAEIESMRDVWLPNWKSEWASDVKVPVMFGLSENDCFFEGTQSHVQRCAAAFLYSSRVDSSLITKAPHCIELSYWSQGWYSRCFGFAMECSADVNAHLS</sequence>
<dbReference type="STRING" id="28573.A0A0U1M6V2"/>
<accession>A0A0U1M6V2</accession>